<dbReference type="EMBL" id="MU586935">
    <property type="protein sequence ID" value="KAI5607959.1"/>
    <property type="molecule type" value="Genomic_DNA"/>
</dbReference>
<reference evidence="4" key="1">
    <citation type="submission" date="2018-07" db="EMBL/GenBank/DDBJ databases">
        <title>Comparative genomics of catfishes provides insights into carnivory and benthic adaptation.</title>
        <authorList>
            <person name="Zhang Y."/>
            <person name="Wang D."/>
            <person name="Peng Z."/>
            <person name="Zheng S."/>
            <person name="Shao F."/>
            <person name="Tao W."/>
        </authorList>
    </citation>
    <scope>NUCLEOTIDE SEQUENCE</scope>
    <source>
        <strain evidence="4">Chongqing</strain>
    </source>
</reference>
<evidence type="ECO:0000313" key="5">
    <source>
        <dbReference type="Proteomes" id="UP001205998"/>
    </source>
</evidence>
<gene>
    <name evidence="4" type="ORF">C0J50_12348</name>
</gene>
<feature type="non-terminal residue" evidence="4">
    <location>
        <position position="57"/>
    </location>
</feature>
<name>A0AAD5A268_SILAS</name>
<evidence type="ECO:0000259" key="3">
    <source>
        <dbReference type="Pfam" id="PF03291"/>
    </source>
</evidence>
<comment type="caution">
    <text evidence="4">The sequence shown here is derived from an EMBL/GenBank/DDBJ whole genome shotgun (WGS) entry which is preliminary data.</text>
</comment>
<dbReference type="InterPro" id="IPR004971">
    <property type="entry name" value="mRNA_G-N7_MeTrfase_dom"/>
</dbReference>
<accession>A0AAD5A268</accession>
<proteinExistence type="predicted"/>
<sequence length="57" mass="6532">QYPADDRGRLACDSVEEYEHAERRAQRPGVSLPLGTLSRSEWEATSIYLVFVFEKMA</sequence>
<protein>
    <submittedName>
        <fullName evidence="4">mRNA cap guanine-N7 methyltransferase</fullName>
    </submittedName>
</protein>
<dbReference type="GO" id="GO:0032259">
    <property type="term" value="P:methylation"/>
    <property type="evidence" value="ECO:0007669"/>
    <property type="project" value="UniProtKB-KW"/>
</dbReference>
<organism evidence="4 5">
    <name type="scientific">Silurus asotus</name>
    <name type="common">Amur catfish</name>
    <name type="synonym">Parasilurus asotus</name>
    <dbReference type="NCBI Taxonomy" id="30991"/>
    <lineage>
        <taxon>Eukaryota</taxon>
        <taxon>Metazoa</taxon>
        <taxon>Chordata</taxon>
        <taxon>Craniata</taxon>
        <taxon>Vertebrata</taxon>
        <taxon>Euteleostomi</taxon>
        <taxon>Actinopterygii</taxon>
        <taxon>Neopterygii</taxon>
        <taxon>Teleostei</taxon>
        <taxon>Ostariophysi</taxon>
        <taxon>Siluriformes</taxon>
        <taxon>Siluridae</taxon>
        <taxon>Silurus</taxon>
    </lineage>
</organism>
<dbReference type="Proteomes" id="UP001205998">
    <property type="component" value="Unassembled WGS sequence"/>
</dbReference>
<evidence type="ECO:0000256" key="1">
    <source>
        <dbReference type="ARBA" id="ARBA00022603"/>
    </source>
</evidence>
<keyword evidence="5" id="KW-1185">Reference proteome</keyword>
<evidence type="ECO:0000256" key="2">
    <source>
        <dbReference type="ARBA" id="ARBA00022679"/>
    </source>
</evidence>
<evidence type="ECO:0000313" key="4">
    <source>
        <dbReference type="EMBL" id="KAI5607959.1"/>
    </source>
</evidence>
<dbReference type="GO" id="GO:0008168">
    <property type="term" value="F:methyltransferase activity"/>
    <property type="evidence" value="ECO:0007669"/>
    <property type="project" value="UniProtKB-KW"/>
</dbReference>
<feature type="domain" description="MRNA cap 0 methyltransferase" evidence="3">
    <location>
        <begin position="22"/>
        <end position="55"/>
    </location>
</feature>
<keyword evidence="1 4" id="KW-0489">Methyltransferase</keyword>
<dbReference type="AlphaFoldDB" id="A0AAD5A268"/>
<keyword evidence="2" id="KW-0808">Transferase</keyword>
<dbReference type="Pfam" id="PF03291">
    <property type="entry name" value="mRNA_G-N7_MeTrfase"/>
    <property type="match status" value="1"/>
</dbReference>